<dbReference type="Pfam" id="PF01144">
    <property type="entry name" value="CoA_trans"/>
    <property type="match status" value="1"/>
</dbReference>
<dbReference type="EC" id="2.8.3.5" evidence="3"/>
<reference evidence="3 4" key="1">
    <citation type="submission" date="2017-02" db="EMBL/GenBank/DDBJ databases">
        <authorList>
            <person name="Peterson S.W."/>
        </authorList>
    </citation>
    <scope>NUCLEOTIDE SEQUENCE [LARGE SCALE GENOMIC DNA]</scope>
    <source>
        <strain evidence="3">Psychrobacter_piechaudii</strain>
    </source>
</reference>
<dbReference type="InterPro" id="IPR012792">
    <property type="entry name" value="3-oxoacid_CoA-transf_A"/>
</dbReference>
<name>A0A1R4GR24_9GAMM</name>
<sequence length="233" mass="25099">MSQSKIYDSAEAALQDIIQDGQTLAIGGFGLCGIPEALILALRDSGAKELTCISNNAGVDDFGLGLLLQTRQIKKMISSYVGENKEFERQFLGGELEVELTPQGTLAEKLRAGGAGIPAFYTATGVGTQVAEGKETREFNGRTYILEHSLTADVALVKAQKADKAGNLIFNKTARNFNPDCAMAGKITVAEVEEIVEIGELDADEIHLPGIFVQRLILNSTPEKRIEKITVKK</sequence>
<dbReference type="PANTHER" id="PTHR13707:SF60">
    <property type="entry name" value="ACETATE COA-TRANSFERASE SUBUNIT ALPHA"/>
    <property type="match status" value="1"/>
</dbReference>
<dbReference type="InterPro" id="IPR037171">
    <property type="entry name" value="NagB/RpiA_transferase-like"/>
</dbReference>
<gene>
    <name evidence="3" type="primary">scoA</name>
    <name evidence="3" type="ORF">A1232T_01011</name>
</gene>
<dbReference type="NCBIfam" id="TIGR02429">
    <property type="entry name" value="pcaI_scoA_fam"/>
    <property type="match status" value="1"/>
</dbReference>
<dbReference type="SUPFAM" id="SSF100950">
    <property type="entry name" value="NagB/RpiA/CoA transferase-like"/>
    <property type="match status" value="1"/>
</dbReference>
<dbReference type="RefSeq" id="WP_077450806.1">
    <property type="nucleotide sequence ID" value="NZ_FUGE01000113.1"/>
</dbReference>
<dbReference type="OrthoDB" id="9777193at2"/>
<dbReference type="SMART" id="SM00882">
    <property type="entry name" value="CoA_trans"/>
    <property type="match status" value="1"/>
</dbReference>
<proteinExistence type="inferred from homology"/>
<accession>A0A1R4GR24</accession>
<dbReference type="EMBL" id="FUGE01000113">
    <property type="protein sequence ID" value="SJM70555.1"/>
    <property type="molecule type" value="Genomic_DNA"/>
</dbReference>
<evidence type="ECO:0000313" key="3">
    <source>
        <dbReference type="EMBL" id="SJM70555.1"/>
    </source>
</evidence>
<dbReference type="PANTHER" id="PTHR13707">
    <property type="entry name" value="KETOACID-COENZYME A TRANSFERASE"/>
    <property type="match status" value="1"/>
</dbReference>
<evidence type="ECO:0000313" key="4">
    <source>
        <dbReference type="Proteomes" id="UP000188357"/>
    </source>
</evidence>
<dbReference type="STRING" id="1945521.A1232T_01011"/>
<keyword evidence="2 3" id="KW-0808">Transferase</keyword>
<dbReference type="GO" id="GO:0008260">
    <property type="term" value="F:succinyl-CoA:3-oxo-acid CoA-transferase activity"/>
    <property type="evidence" value="ECO:0007669"/>
    <property type="project" value="UniProtKB-EC"/>
</dbReference>
<dbReference type="Gene3D" id="3.40.1080.10">
    <property type="entry name" value="Glutaconate Coenzyme A-transferase"/>
    <property type="match status" value="1"/>
</dbReference>
<keyword evidence="4" id="KW-1185">Reference proteome</keyword>
<organism evidence="3 4">
    <name type="scientific">Psychrobacter piechaudii</name>
    <dbReference type="NCBI Taxonomy" id="1945521"/>
    <lineage>
        <taxon>Bacteria</taxon>
        <taxon>Pseudomonadati</taxon>
        <taxon>Pseudomonadota</taxon>
        <taxon>Gammaproteobacteria</taxon>
        <taxon>Moraxellales</taxon>
        <taxon>Moraxellaceae</taxon>
        <taxon>Psychrobacter</taxon>
    </lineage>
</organism>
<dbReference type="Proteomes" id="UP000188357">
    <property type="component" value="Unassembled WGS sequence"/>
</dbReference>
<dbReference type="InterPro" id="IPR004163">
    <property type="entry name" value="CoA_transf_BS"/>
</dbReference>
<dbReference type="PROSITE" id="PS01273">
    <property type="entry name" value="COA_TRANSF_1"/>
    <property type="match status" value="1"/>
</dbReference>
<evidence type="ECO:0000256" key="2">
    <source>
        <dbReference type="ARBA" id="ARBA00022679"/>
    </source>
</evidence>
<comment type="similarity">
    <text evidence="1">Belongs to the 3-oxoacid CoA-transferase subunit A family.</text>
</comment>
<protein>
    <submittedName>
        <fullName evidence="3">Putative succinyl-CoA:3-ketoacid coenzyme A transferase subunit A</fullName>
        <ecNumber evidence="3">2.8.3.5</ecNumber>
    </submittedName>
</protein>
<evidence type="ECO:0000256" key="1">
    <source>
        <dbReference type="ARBA" id="ARBA00005612"/>
    </source>
</evidence>
<dbReference type="InterPro" id="IPR004165">
    <property type="entry name" value="CoA_trans_fam_I"/>
</dbReference>
<dbReference type="AlphaFoldDB" id="A0A1R4GR24"/>